<evidence type="ECO:0000256" key="1">
    <source>
        <dbReference type="ARBA" id="ARBA00023002"/>
    </source>
</evidence>
<evidence type="ECO:0000313" key="2">
    <source>
        <dbReference type="EMBL" id="KAK3333002.1"/>
    </source>
</evidence>
<comment type="caution">
    <text evidence="2">The sequence shown here is derived from an EMBL/GenBank/DDBJ whole genome shotgun (WGS) entry which is preliminary data.</text>
</comment>
<dbReference type="Gene3D" id="3.40.50.720">
    <property type="entry name" value="NAD(P)-binding Rossmann-like Domain"/>
    <property type="match status" value="1"/>
</dbReference>
<sequence length="344" mass="36729">MVNLEFVRGHNAALKAQTPGLVAVFTGATKGIGAAAALALAKHLNKPAIYIVGRNEEQFNVSQQPRLQALNSDARIVFIRADITLLREIDRVCALIAAVESKVDLLFMSPGFVPVNGPHYTDEKVDKCMSLSHYGRIRLATKLLPLLSASSSPRVLSVLAGGAERRLWADDLSLANNYSVLAAMDHMTALHTLSLARLAAENPHVSFVHAHPGFVGTDVVADAFDAVAPGVFGAMTRALGRVFVVPVFKTFMAMGVEESGERQAFHATSERYPPASASASARAAGENEVSSCSGAEMLGGLHLLDSLGEPRANWKLLRGWVDQGLVEKVWDHSLGVIDAVCAKS</sequence>
<evidence type="ECO:0000313" key="3">
    <source>
        <dbReference type="Proteomes" id="UP001286456"/>
    </source>
</evidence>
<dbReference type="InterPro" id="IPR052228">
    <property type="entry name" value="Sec_Metab_Biosynth_Oxidored"/>
</dbReference>
<reference evidence="2" key="1">
    <citation type="journal article" date="2023" name="Mol. Phylogenet. Evol.">
        <title>Genome-scale phylogeny and comparative genomics of the fungal order Sordariales.</title>
        <authorList>
            <person name="Hensen N."/>
            <person name="Bonometti L."/>
            <person name="Westerberg I."/>
            <person name="Brannstrom I.O."/>
            <person name="Guillou S."/>
            <person name="Cros-Aarteil S."/>
            <person name="Calhoun S."/>
            <person name="Haridas S."/>
            <person name="Kuo A."/>
            <person name="Mondo S."/>
            <person name="Pangilinan J."/>
            <person name="Riley R."/>
            <person name="LaButti K."/>
            <person name="Andreopoulos B."/>
            <person name="Lipzen A."/>
            <person name="Chen C."/>
            <person name="Yan M."/>
            <person name="Daum C."/>
            <person name="Ng V."/>
            <person name="Clum A."/>
            <person name="Steindorff A."/>
            <person name="Ohm R.A."/>
            <person name="Martin F."/>
            <person name="Silar P."/>
            <person name="Natvig D.O."/>
            <person name="Lalanne C."/>
            <person name="Gautier V."/>
            <person name="Ament-Velasquez S.L."/>
            <person name="Kruys A."/>
            <person name="Hutchinson M.I."/>
            <person name="Powell A.J."/>
            <person name="Barry K."/>
            <person name="Miller A.N."/>
            <person name="Grigoriev I.V."/>
            <person name="Debuchy R."/>
            <person name="Gladieux P."/>
            <person name="Hiltunen Thoren M."/>
            <person name="Johannesson H."/>
        </authorList>
    </citation>
    <scope>NUCLEOTIDE SEQUENCE</scope>
    <source>
        <strain evidence="2">SMH4131-1</strain>
    </source>
</reference>
<dbReference type="InterPro" id="IPR036291">
    <property type="entry name" value="NAD(P)-bd_dom_sf"/>
</dbReference>
<gene>
    <name evidence="2" type="ORF">B0T19DRAFT_473762</name>
</gene>
<proteinExistence type="predicted"/>
<keyword evidence="1" id="KW-0560">Oxidoreductase</keyword>
<dbReference type="AlphaFoldDB" id="A0AAE0MHS7"/>
<dbReference type="PANTHER" id="PTHR47534:SF3">
    <property type="entry name" value="ALCOHOL DEHYDROGENASE-LIKE C-TERMINAL DOMAIN-CONTAINING PROTEIN"/>
    <property type="match status" value="1"/>
</dbReference>
<protein>
    <submittedName>
        <fullName evidence="2">Uncharacterized protein</fullName>
    </submittedName>
</protein>
<keyword evidence="3" id="KW-1185">Reference proteome</keyword>
<dbReference type="EMBL" id="JAUEPO010000002">
    <property type="protein sequence ID" value="KAK3333002.1"/>
    <property type="molecule type" value="Genomic_DNA"/>
</dbReference>
<organism evidence="2 3">
    <name type="scientific">Cercophora scortea</name>
    <dbReference type="NCBI Taxonomy" id="314031"/>
    <lineage>
        <taxon>Eukaryota</taxon>
        <taxon>Fungi</taxon>
        <taxon>Dikarya</taxon>
        <taxon>Ascomycota</taxon>
        <taxon>Pezizomycotina</taxon>
        <taxon>Sordariomycetes</taxon>
        <taxon>Sordariomycetidae</taxon>
        <taxon>Sordariales</taxon>
        <taxon>Lasiosphaeriaceae</taxon>
        <taxon>Cercophora</taxon>
    </lineage>
</organism>
<dbReference type="InterPro" id="IPR002347">
    <property type="entry name" value="SDR_fam"/>
</dbReference>
<dbReference type="Pfam" id="PF00106">
    <property type="entry name" value="adh_short"/>
    <property type="match status" value="1"/>
</dbReference>
<name>A0AAE0MHS7_9PEZI</name>
<dbReference type="Proteomes" id="UP001286456">
    <property type="component" value="Unassembled WGS sequence"/>
</dbReference>
<dbReference type="SUPFAM" id="SSF51735">
    <property type="entry name" value="NAD(P)-binding Rossmann-fold domains"/>
    <property type="match status" value="1"/>
</dbReference>
<reference evidence="2" key="2">
    <citation type="submission" date="2023-06" db="EMBL/GenBank/DDBJ databases">
        <authorList>
            <consortium name="Lawrence Berkeley National Laboratory"/>
            <person name="Haridas S."/>
            <person name="Hensen N."/>
            <person name="Bonometti L."/>
            <person name="Westerberg I."/>
            <person name="Brannstrom I.O."/>
            <person name="Guillou S."/>
            <person name="Cros-Aarteil S."/>
            <person name="Calhoun S."/>
            <person name="Kuo A."/>
            <person name="Mondo S."/>
            <person name="Pangilinan J."/>
            <person name="Riley R."/>
            <person name="Labutti K."/>
            <person name="Andreopoulos B."/>
            <person name="Lipzen A."/>
            <person name="Chen C."/>
            <person name="Yanf M."/>
            <person name="Daum C."/>
            <person name="Ng V."/>
            <person name="Clum A."/>
            <person name="Steindorff A."/>
            <person name="Ohm R."/>
            <person name="Martin F."/>
            <person name="Silar P."/>
            <person name="Natvig D."/>
            <person name="Lalanne C."/>
            <person name="Gautier V."/>
            <person name="Ament-Velasquez S.L."/>
            <person name="Kruys A."/>
            <person name="Hutchinson M.I."/>
            <person name="Powell A.J."/>
            <person name="Barry K."/>
            <person name="Miller A.N."/>
            <person name="Grigoriev I.V."/>
            <person name="Debuchy R."/>
            <person name="Gladieux P."/>
            <person name="Thoren M.H."/>
            <person name="Johannesson H."/>
        </authorList>
    </citation>
    <scope>NUCLEOTIDE SEQUENCE</scope>
    <source>
        <strain evidence="2">SMH4131-1</strain>
    </source>
</reference>
<dbReference type="PRINTS" id="PR00081">
    <property type="entry name" value="GDHRDH"/>
</dbReference>
<dbReference type="PANTHER" id="PTHR47534">
    <property type="entry name" value="YALI0E05731P"/>
    <property type="match status" value="1"/>
</dbReference>
<accession>A0AAE0MHS7</accession>
<dbReference type="GO" id="GO:0016491">
    <property type="term" value="F:oxidoreductase activity"/>
    <property type="evidence" value="ECO:0007669"/>
    <property type="project" value="UniProtKB-KW"/>
</dbReference>